<name>A0ABQ4VZ95_9PSED</name>
<dbReference type="EMBL" id="BQKM01000004">
    <property type="protein sequence ID" value="GJN52527.1"/>
    <property type="molecule type" value="Genomic_DNA"/>
</dbReference>
<organism evidence="1 2">
    <name type="scientific">Pseudomonas tohonis</name>
    <dbReference type="NCBI Taxonomy" id="2725477"/>
    <lineage>
        <taxon>Bacteria</taxon>
        <taxon>Pseudomonadati</taxon>
        <taxon>Pseudomonadota</taxon>
        <taxon>Gammaproteobacteria</taxon>
        <taxon>Pseudomonadales</taxon>
        <taxon>Pseudomonadaceae</taxon>
        <taxon>Pseudomonas</taxon>
    </lineage>
</organism>
<reference evidence="1 2" key="1">
    <citation type="submission" date="2021-12" db="EMBL/GenBank/DDBJ databases">
        <title>Characterization of novel class B3 metallo-beta-lactamase from novel Pseudomonas species.</title>
        <authorList>
            <person name="Yamada K."/>
            <person name="Aoki K."/>
            <person name="Ishii Y."/>
        </authorList>
    </citation>
    <scope>NUCLEOTIDE SEQUENCE [LARGE SCALE GENOMIC DNA]</scope>
    <source>
        <strain evidence="1 2">TUM20286</strain>
    </source>
</reference>
<proteinExistence type="predicted"/>
<evidence type="ECO:0000313" key="1">
    <source>
        <dbReference type="EMBL" id="GJN52527.1"/>
    </source>
</evidence>
<comment type="caution">
    <text evidence="1">The sequence shown here is derived from an EMBL/GenBank/DDBJ whole genome shotgun (WGS) entry which is preliminary data.</text>
</comment>
<gene>
    <name evidence="1" type="ORF">TUM20286_22790</name>
</gene>
<evidence type="ECO:0000313" key="2">
    <source>
        <dbReference type="Proteomes" id="UP001054892"/>
    </source>
</evidence>
<sequence>MGLEHAHQILEEITQVGGHVEIVRDLKLKEFRVFATRRHRQLEVSSHREKAIKGRSSVYKEELLNIYT</sequence>
<dbReference type="Proteomes" id="UP001054892">
    <property type="component" value="Unassembled WGS sequence"/>
</dbReference>
<keyword evidence="2" id="KW-1185">Reference proteome</keyword>
<accession>A0ABQ4VZ95</accession>
<protein>
    <submittedName>
        <fullName evidence="1">Uncharacterized protein</fullName>
    </submittedName>
</protein>